<keyword evidence="3" id="KW-1185">Reference proteome</keyword>
<dbReference type="RefSeq" id="WP_069122372.1">
    <property type="nucleotide sequence ID" value="NZ_MARB01000006.1"/>
</dbReference>
<evidence type="ECO:0000256" key="1">
    <source>
        <dbReference type="SAM" id="SignalP"/>
    </source>
</evidence>
<gene>
    <name evidence="2" type="ORF">CODIS_12840</name>
</gene>
<evidence type="ECO:0000313" key="3">
    <source>
        <dbReference type="Proteomes" id="UP000094769"/>
    </source>
</evidence>
<sequence length="742" mass="81732">MFKRCKLHQSILLALILPSVAMAEVEITGYLKNETSVFTRDGQVTGEADTMVDERGHDKGDLLKFENSARIFMNGYLGEESSWHADLNFIYDSEGVNDTYKGHELYTQHDYVRELYVDTSLLGWDLRLGKQQVVWGTADGIKLLDIINPTDFRELNQNAMEDSRIPIWMINAERNIGDNSNIQLIVSQVEENKIPGLNPDGGAGHPFLMKGVETISGQVNGFFNVAPALSNVAATFNGAAMGGGFTGGMMLPVGLNLFAGLTVDGFAGNFWDAVTTPGLLNPTVPTDPVAAPGWFLLNAFTQFGFTGQPGFPAGLNDPNGNFGTTNLMPITAFNAPPTPADVTWQPGEASSAFEFMSNATFATFNTFTSFSPTAPTGLTGTTSEWVRDYPDDSDMNAGFRFRNSTDGGLNWSFNYFHHYGANPDLDLSWRNTAGDELTVQRAPTLFFDTNGTPGPQQDDTFIPDVATSLTRDEARANWDMGNATTILVHDGTGSTYYGALDPSAVLPALADGSPFNEPPAMGAGAPILRFTESLHRVNSVGASFDYALDMGDIPLVLRGEFLYDEGDKQPVIDKFLLSIGDLTNALKMEDADYFKYVLGADITVATNLLVSGQFIQFRNLDFVDEKDTCMTQTGTMVDCSRYTADFPTMSLSNGLMKGYEDKEFYSLFFSKPFGDSQEHRWNNIFIYEEGGGKWNRLDIEYTFTDTILGSVEWNNYWGDENTTFGQFENSSNFQVGLKWIFE</sequence>
<reference evidence="2 3" key="1">
    <citation type="submission" date="2016-06" db="EMBL/GenBank/DDBJ databases">
        <title>Genome sequence of endosymbiont of Candidatus Endolucinida thiodiazotropha.</title>
        <authorList>
            <person name="Poehlein A."/>
            <person name="Koenig S."/>
            <person name="Heiden S.E."/>
            <person name="Thuermer A."/>
            <person name="Voget S."/>
            <person name="Daniel R."/>
            <person name="Markert S."/>
            <person name="Gros O."/>
            <person name="Schweder T."/>
        </authorList>
    </citation>
    <scope>NUCLEOTIDE SEQUENCE [LARGE SCALE GENOMIC DNA]</scope>
    <source>
        <strain evidence="2 3">COS</strain>
    </source>
</reference>
<feature type="signal peptide" evidence="1">
    <location>
        <begin position="1"/>
        <end position="23"/>
    </location>
</feature>
<accession>A0A7Z0VMQ7</accession>
<evidence type="ECO:0000313" key="2">
    <source>
        <dbReference type="EMBL" id="ODJ88283.1"/>
    </source>
</evidence>
<dbReference type="AlphaFoldDB" id="A0A7Z0VMQ7"/>
<feature type="chain" id="PRO_5031118354" description="RNA polymerase-associated protein rapA" evidence="1">
    <location>
        <begin position="24"/>
        <end position="742"/>
    </location>
</feature>
<dbReference type="OrthoDB" id="9769143at2"/>
<protein>
    <recommendedName>
        <fullName evidence="4">RNA polymerase-associated protein rapA</fullName>
    </recommendedName>
</protein>
<organism evidence="2 3">
    <name type="scientific">Candidatus Thiodiazotropha endolucinida</name>
    <dbReference type="NCBI Taxonomy" id="1655433"/>
    <lineage>
        <taxon>Bacteria</taxon>
        <taxon>Pseudomonadati</taxon>
        <taxon>Pseudomonadota</taxon>
        <taxon>Gammaproteobacteria</taxon>
        <taxon>Chromatiales</taxon>
        <taxon>Sedimenticolaceae</taxon>
        <taxon>Candidatus Thiodiazotropha</taxon>
    </lineage>
</organism>
<keyword evidence="1" id="KW-0732">Signal</keyword>
<dbReference type="EMBL" id="MARB01000006">
    <property type="protein sequence ID" value="ODJ88283.1"/>
    <property type="molecule type" value="Genomic_DNA"/>
</dbReference>
<evidence type="ECO:0008006" key="4">
    <source>
        <dbReference type="Google" id="ProtNLM"/>
    </source>
</evidence>
<dbReference type="Proteomes" id="UP000094769">
    <property type="component" value="Unassembled WGS sequence"/>
</dbReference>
<proteinExistence type="predicted"/>
<comment type="caution">
    <text evidence="2">The sequence shown here is derived from an EMBL/GenBank/DDBJ whole genome shotgun (WGS) entry which is preliminary data.</text>
</comment>
<name>A0A7Z0VMQ7_9GAMM</name>